<dbReference type="RefSeq" id="WP_130609534.1">
    <property type="nucleotide sequence ID" value="NZ_AP019368.1"/>
</dbReference>
<name>A0A4P2VVG1_FLUSA</name>
<dbReference type="AlphaFoldDB" id="A0A4P2VVG1"/>
<reference evidence="1 2" key="1">
    <citation type="submission" date="2018-12" db="EMBL/GenBank/DDBJ databases">
        <title>Rubrispira sanarue gen. nov., sp., nov., a member of the order Silvanigrellales, isolated from a brackish lake in Hamamatsu Japan.</title>
        <authorList>
            <person name="Maejima Y."/>
            <person name="Iino T."/>
            <person name="Muraguchi Y."/>
            <person name="Fukuda K."/>
            <person name="Nojiri H."/>
            <person name="Ohkuma M."/>
            <person name="Moriuchi R."/>
            <person name="Dohra H."/>
            <person name="Kimbara K."/>
            <person name="Shintani M."/>
        </authorList>
    </citation>
    <scope>NUCLEOTIDE SEQUENCE [LARGE SCALE GENOMIC DNA]</scope>
    <source>
        <strain evidence="1 2">RF1110005</strain>
    </source>
</reference>
<evidence type="ECO:0000313" key="2">
    <source>
        <dbReference type="Proteomes" id="UP000291236"/>
    </source>
</evidence>
<dbReference type="EMBL" id="AP019368">
    <property type="protein sequence ID" value="BBH53525.1"/>
    <property type="molecule type" value="Genomic_DNA"/>
</dbReference>
<keyword evidence="2" id="KW-1185">Reference proteome</keyword>
<dbReference type="KEGG" id="sbf:JCM31447_19690"/>
<gene>
    <name evidence="1" type="ORF">JCM31447_19690</name>
</gene>
<dbReference type="Proteomes" id="UP000291236">
    <property type="component" value="Chromosome"/>
</dbReference>
<accession>A0A4P2VVG1</accession>
<evidence type="ECO:0000313" key="1">
    <source>
        <dbReference type="EMBL" id="BBH53525.1"/>
    </source>
</evidence>
<protein>
    <submittedName>
        <fullName evidence="1">Uncharacterized protein</fullName>
    </submittedName>
</protein>
<organism evidence="1 2">
    <name type="scientific">Fluviispira sanaruensis</name>
    <dbReference type="NCBI Taxonomy" id="2493639"/>
    <lineage>
        <taxon>Bacteria</taxon>
        <taxon>Pseudomonadati</taxon>
        <taxon>Bdellovibrionota</taxon>
        <taxon>Oligoflexia</taxon>
        <taxon>Silvanigrellales</taxon>
        <taxon>Silvanigrellaceae</taxon>
        <taxon>Fluviispira</taxon>
    </lineage>
</organism>
<sequence>MNLRSFWERGGFKVLAVARLSSCSYSMVLYVLNCLVAGIEEIVSSTGELSILLGVPERLVKSAIEELSVSNILSITKKHEKTLVIRMVLDPEKWTNLRSTPERNKRMLGDAKNLHSLIPQKEIKKKSKPRKVSMSSQEALLFPKKNVNKSDKNNKEILKNTEAIDKIISAFVNYHKNEIDVNKEEKFAALLLEDHSLEQIISLINFFSKEIPSLSMLAGAWFHYMNKYREEMADVDDLNAFRKKHEGFDEKIRAMASYELKRIQKERKAITADEELLLLILMRHEQPRKQLYWALKARDKYPGLNVFLEQAKASVELT</sequence>
<proteinExistence type="predicted"/>
<dbReference type="OrthoDB" id="5291459at2"/>